<evidence type="ECO:0000256" key="2">
    <source>
        <dbReference type="ARBA" id="ARBA00023015"/>
    </source>
</evidence>
<dbReference type="GO" id="GO:0005634">
    <property type="term" value="C:nucleus"/>
    <property type="evidence" value="ECO:0007669"/>
    <property type="project" value="UniProtKB-SubCell"/>
</dbReference>
<accession>A0ABD1MP58</accession>
<evidence type="ECO:0000256" key="6">
    <source>
        <dbReference type="SAM" id="MobiDB-lite"/>
    </source>
</evidence>
<dbReference type="PROSITE" id="PS50888">
    <property type="entry name" value="BHLH"/>
    <property type="match status" value="1"/>
</dbReference>
<proteinExistence type="predicted"/>
<evidence type="ECO:0000256" key="4">
    <source>
        <dbReference type="ARBA" id="ARBA00023163"/>
    </source>
</evidence>
<protein>
    <recommendedName>
        <fullName evidence="7">BHLH domain-containing protein</fullName>
    </recommendedName>
</protein>
<gene>
    <name evidence="8" type="ORF">Fmac_012030</name>
</gene>
<dbReference type="PANTHER" id="PTHR45855">
    <property type="entry name" value="TRANSCRIPTION FACTOR PIF1-RELATED"/>
    <property type="match status" value="1"/>
</dbReference>
<evidence type="ECO:0000256" key="5">
    <source>
        <dbReference type="ARBA" id="ARBA00023242"/>
    </source>
</evidence>
<dbReference type="Pfam" id="PF00010">
    <property type="entry name" value="HLH"/>
    <property type="match status" value="1"/>
</dbReference>
<dbReference type="InterPro" id="IPR047265">
    <property type="entry name" value="PIF1-like_bHLH"/>
</dbReference>
<keyword evidence="2" id="KW-0805">Transcription regulation</keyword>
<keyword evidence="4" id="KW-0804">Transcription</keyword>
<reference evidence="8 9" key="1">
    <citation type="submission" date="2024-08" db="EMBL/GenBank/DDBJ databases">
        <title>Insights into the chromosomal genome structure of Flemingia macrophylla.</title>
        <authorList>
            <person name="Ding Y."/>
            <person name="Zhao Y."/>
            <person name="Bi W."/>
            <person name="Wu M."/>
            <person name="Zhao G."/>
            <person name="Gong Y."/>
            <person name="Li W."/>
            <person name="Zhang P."/>
        </authorList>
    </citation>
    <scope>NUCLEOTIDE SEQUENCE [LARGE SCALE GENOMIC DNA]</scope>
    <source>
        <strain evidence="8">DYQJB</strain>
        <tissue evidence="8">Leaf</tissue>
    </source>
</reference>
<keyword evidence="3" id="KW-0238">DNA-binding</keyword>
<dbReference type="Gene3D" id="4.10.280.10">
    <property type="entry name" value="Helix-loop-helix DNA-binding domain"/>
    <property type="match status" value="1"/>
</dbReference>
<feature type="domain" description="BHLH" evidence="7">
    <location>
        <begin position="209"/>
        <end position="258"/>
    </location>
</feature>
<organism evidence="8 9">
    <name type="scientific">Flemingia macrophylla</name>
    <dbReference type="NCBI Taxonomy" id="520843"/>
    <lineage>
        <taxon>Eukaryota</taxon>
        <taxon>Viridiplantae</taxon>
        <taxon>Streptophyta</taxon>
        <taxon>Embryophyta</taxon>
        <taxon>Tracheophyta</taxon>
        <taxon>Spermatophyta</taxon>
        <taxon>Magnoliopsida</taxon>
        <taxon>eudicotyledons</taxon>
        <taxon>Gunneridae</taxon>
        <taxon>Pentapetalae</taxon>
        <taxon>rosids</taxon>
        <taxon>fabids</taxon>
        <taxon>Fabales</taxon>
        <taxon>Fabaceae</taxon>
        <taxon>Papilionoideae</taxon>
        <taxon>50 kb inversion clade</taxon>
        <taxon>NPAAA clade</taxon>
        <taxon>indigoferoid/millettioid clade</taxon>
        <taxon>Phaseoleae</taxon>
        <taxon>Flemingia</taxon>
    </lineage>
</organism>
<dbReference type="SMART" id="SM00353">
    <property type="entry name" value="HLH"/>
    <property type="match status" value="1"/>
</dbReference>
<dbReference type="SUPFAM" id="SSF47459">
    <property type="entry name" value="HLH, helix-loop-helix DNA-binding domain"/>
    <property type="match status" value="1"/>
</dbReference>
<evidence type="ECO:0000256" key="1">
    <source>
        <dbReference type="ARBA" id="ARBA00004123"/>
    </source>
</evidence>
<evidence type="ECO:0000259" key="7">
    <source>
        <dbReference type="PROSITE" id="PS50888"/>
    </source>
</evidence>
<dbReference type="EMBL" id="JBGMDY010000004">
    <property type="protein sequence ID" value="KAL2337584.1"/>
    <property type="molecule type" value="Genomic_DNA"/>
</dbReference>
<evidence type="ECO:0000256" key="3">
    <source>
        <dbReference type="ARBA" id="ARBA00023125"/>
    </source>
</evidence>
<keyword evidence="9" id="KW-1185">Reference proteome</keyword>
<comment type="subcellular location">
    <subcellularLocation>
        <location evidence="1">Nucleus</location>
    </subcellularLocation>
</comment>
<dbReference type="Proteomes" id="UP001603857">
    <property type="component" value="Unassembled WGS sequence"/>
</dbReference>
<dbReference type="GO" id="GO:0003677">
    <property type="term" value="F:DNA binding"/>
    <property type="evidence" value="ECO:0007669"/>
    <property type="project" value="UniProtKB-KW"/>
</dbReference>
<dbReference type="PANTHER" id="PTHR45855:SF23">
    <property type="entry name" value="TRANSCRIPTION FACTOR MEE8-RELATED"/>
    <property type="match status" value="1"/>
</dbReference>
<dbReference type="CDD" id="cd11445">
    <property type="entry name" value="bHLH_AtPIF_like"/>
    <property type="match status" value="1"/>
</dbReference>
<dbReference type="InterPro" id="IPR036638">
    <property type="entry name" value="HLH_DNA-bd_sf"/>
</dbReference>
<dbReference type="InterPro" id="IPR031066">
    <property type="entry name" value="bHLH_ALC-like_plant"/>
</dbReference>
<dbReference type="InterPro" id="IPR011598">
    <property type="entry name" value="bHLH_dom"/>
</dbReference>
<keyword evidence="5" id="KW-0539">Nucleus</keyword>
<comment type="caution">
    <text evidence="8">The sequence shown here is derived from an EMBL/GenBank/DDBJ whole genome shotgun (WGS) entry which is preliminary data.</text>
</comment>
<feature type="region of interest" description="Disordered" evidence="6">
    <location>
        <begin position="115"/>
        <end position="136"/>
    </location>
</feature>
<sequence length="368" mass="40745">MSQRVPSCDVDDNINNINIPNPLIIPDSNFIPNEVPMLGCKKGHTPSTWDKPRESGGTLESIVNQRLATNCYNFFTTEALVPCFSKQPQVAESKSQGACKTGSSARVVSALHQNESGAAARVPTSREFSSSRDLSGGGSDTCHVDLSAAFNSFSASMGSPENTTSSAKHCTANDDRDSISLLRSLSEAQNEDYKTRGVGRYSESNKRIKASAVHNQSERRRRDKINKKMMALQKLVPNSSKTDKASMLDEVIQYMKQLQAQVEMMNWMNMYSSMMLPTITMQHQLKMSMMMAQMCIGMGMNKDMGMNIHNNINMNTNFPTISPLLHPTPFMPMASCGIDRLQGAPEKSVNMDAYSRMAALYHQLYHPS</sequence>
<name>A0ABD1MP58_9FABA</name>
<dbReference type="AlphaFoldDB" id="A0ABD1MP58"/>
<evidence type="ECO:0000313" key="9">
    <source>
        <dbReference type="Proteomes" id="UP001603857"/>
    </source>
</evidence>
<evidence type="ECO:0000313" key="8">
    <source>
        <dbReference type="EMBL" id="KAL2337584.1"/>
    </source>
</evidence>